<dbReference type="EMBL" id="NEDP02003819">
    <property type="protein sequence ID" value="OWF47696.1"/>
    <property type="molecule type" value="Genomic_DNA"/>
</dbReference>
<evidence type="ECO:0000313" key="6">
    <source>
        <dbReference type="EMBL" id="OWF47696.1"/>
    </source>
</evidence>
<evidence type="ECO:0000256" key="2">
    <source>
        <dbReference type="ARBA" id="ARBA00022801"/>
    </source>
</evidence>
<dbReference type="Gene3D" id="3.20.20.80">
    <property type="entry name" value="Glycosidases"/>
    <property type="match status" value="1"/>
</dbReference>
<comment type="caution">
    <text evidence="6">The sequence shown here is derived from an EMBL/GenBank/DDBJ whole genome shotgun (WGS) entry which is preliminary data.</text>
</comment>
<keyword evidence="4" id="KW-0732">Signal</keyword>
<dbReference type="SUPFAM" id="SSF51445">
    <property type="entry name" value="(Trans)glycosidases"/>
    <property type="match status" value="1"/>
</dbReference>
<dbReference type="PROSITE" id="PS51764">
    <property type="entry name" value="GH26"/>
    <property type="match status" value="1"/>
</dbReference>
<comment type="similarity">
    <text evidence="1">Belongs to the glycosyl hydrolase 26 family.</text>
</comment>
<dbReference type="GO" id="GO:0016985">
    <property type="term" value="F:mannan endo-1,4-beta-mannosidase activity"/>
    <property type="evidence" value="ECO:0007669"/>
    <property type="project" value="InterPro"/>
</dbReference>
<dbReference type="GO" id="GO:0006080">
    <property type="term" value="P:substituted mannan metabolic process"/>
    <property type="evidence" value="ECO:0007669"/>
    <property type="project" value="InterPro"/>
</dbReference>
<proteinExistence type="inferred from homology"/>
<evidence type="ECO:0000256" key="4">
    <source>
        <dbReference type="SAM" id="SignalP"/>
    </source>
</evidence>
<dbReference type="InterPro" id="IPR000805">
    <property type="entry name" value="Glyco_hydro_26"/>
</dbReference>
<reference evidence="6 7" key="1">
    <citation type="journal article" date="2017" name="Nat. Ecol. Evol.">
        <title>Scallop genome provides insights into evolution of bilaterian karyotype and development.</title>
        <authorList>
            <person name="Wang S."/>
            <person name="Zhang J."/>
            <person name="Jiao W."/>
            <person name="Li J."/>
            <person name="Xun X."/>
            <person name="Sun Y."/>
            <person name="Guo X."/>
            <person name="Huan P."/>
            <person name="Dong B."/>
            <person name="Zhang L."/>
            <person name="Hu X."/>
            <person name="Sun X."/>
            <person name="Wang J."/>
            <person name="Zhao C."/>
            <person name="Wang Y."/>
            <person name="Wang D."/>
            <person name="Huang X."/>
            <person name="Wang R."/>
            <person name="Lv J."/>
            <person name="Li Y."/>
            <person name="Zhang Z."/>
            <person name="Liu B."/>
            <person name="Lu W."/>
            <person name="Hui Y."/>
            <person name="Liang J."/>
            <person name="Zhou Z."/>
            <person name="Hou R."/>
            <person name="Li X."/>
            <person name="Liu Y."/>
            <person name="Li H."/>
            <person name="Ning X."/>
            <person name="Lin Y."/>
            <person name="Zhao L."/>
            <person name="Xing Q."/>
            <person name="Dou J."/>
            <person name="Li Y."/>
            <person name="Mao J."/>
            <person name="Guo H."/>
            <person name="Dou H."/>
            <person name="Li T."/>
            <person name="Mu C."/>
            <person name="Jiang W."/>
            <person name="Fu Q."/>
            <person name="Fu X."/>
            <person name="Miao Y."/>
            <person name="Liu J."/>
            <person name="Yu Q."/>
            <person name="Li R."/>
            <person name="Liao H."/>
            <person name="Li X."/>
            <person name="Kong Y."/>
            <person name="Jiang Z."/>
            <person name="Chourrout D."/>
            <person name="Li R."/>
            <person name="Bao Z."/>
        </authorList>
    </citation>
    <scope>NUCLEOTIDE SEQUENCE [LARGE SCALE GENOMIC DNA]</scope>
    <source>
        <strain evidence="6 7">PY_sf001</strain>
    </source>
</reference>
<feature type="chain" id="PRO_5013324243" evidence="4">
    <location>
        <begin position="22"/>
        <end position="407"/>
    </location>
</feature>
<evidence type="ECO:0000256" key="1">
    <source>
        <dbReference type="ARBA" id="ARBA00007754"/>
    </source>
</evidence>
<evidence type="ECO:0000259" key="5">
    <source>
        <dbReference type="PROSITE" id="PS51764"/>
    </source>
</evidence>
<dbReference type="Pfam" id="PF02156">
    <property type="entry name" value="Glyco_hydro_26"/>
    <property type="match status" value="1"/>
</dbReference>
<organism evidence="6 7">
    <name type="scientific">Mizuhopecten yessoensis</name>
    <name type="common">Japanese scallop</name>
    <name type="synonym">Patinopecten yessoensis</name>
    <dbReference type="NCBI Taxonomy" id="6573"/>
    <lineage>
        <taxon>Eukaryota</taxon>
        <taxon>Metazoa</taxon>
        <taxon>Spiralia</taxon>
        <taxon>Lophotrochozoa</taxon>
        <taxon>Mollusca</taxon>
        <taxon>Bivalvia</taxon>
        <taxon>Autobranchia</taxon>
        <taxon>Pteriomorphia</taxon>
        <taxon>Pectinida</taxon>
        <taxon>Pectinoidea</taxon>
        <taxon>Pectinidae</taxon>
        <taxon>Mizuhopecten</taxon>
    </lineage>
</organism>
<dbReference type="AlphaFoldDB" id="A0A210QG21"/>
<feature type="domain" description="GH26" evidence="5">
    <location>
        <begin position="30"/>
        <end position="394"/>
    </location>
</feature>
<dbReference type="InterPro" id="IPR017853">
    <property type="entry name" value="GH"/>
</dbReference>
<accession>A0A210QG21</accession>
<dbReference type="OrthoDB" id="9971691at2759"/>
<dbReference type="STRING" id="6573.A0A210QG21"/>
<protein>
    <submittedName>
        <fullName evidence="6">Mannan endo-1,4-beta-mannosidase</fullName>
    </submittedName>
</protein>
<dbReference type="PANTHER" id="PTHR40079:SF4">
    <property type="entry name" value="GH26 DOMAIN-CONTAINING PROTEIN-RELATED"/>
    <property type="match status" value="1"/>
</dbReference>
<keyword evidence="3" id="KW-0326">Glycosidase</keyword>
<name>A0A210QG21_MIZYE</name>
<feature type="signal peptide" evidence="4">
    <location>
        <begin position="1"/>
        <end position="21"/>
    </location>
</feature>
<evidence type="ECO:0000256" key="3">
    <source>
        <dbReference type="ARBA" id="ARBA00023295"/>
    </source>
</evidence>
<dbReference type="Proteomes" id="UP000242188">
    <property type="component" value="Unassembled WGS sequence"/>
</dbReference>
<dbReference type="PANTHER" id="PTHR40079">
    <property type="entry name" value="MANNAN ENDO-1,4-BETA-MANNOSIDASE E-RELATED"/>
    <property type="match status" value="1"/>
</dbReference>
<keyword evidence="2" id="KW-0378">Hydrolase</keyword>
<dbReference type="InterPro" id="IPR022790">
    <property type="entry name" value="GH26_dom"/>
</dbReference>
<keyword evidence="7" id="KW-1185">Reference proteome</keyword>
<dbReference type="PRINTS" id="PR00739">
    <property type="entry name" value="GLHYDRLASE26"/>
</dbReference>
<gene>
    <name evidence="6" type="ORF">KP79_PYT19338</name>
</gene>
<evidence type="ECO:0000313" key="7">
    <source>
        <dbReference type="Proteomes" id="UP000242188"/>
    </source>
</evidence>
<sequence length="407" mass="45778">MTVSCVVYLPFVVAMVTTASSSTVDSRLVTEASYMYSKMVALQHSRQVMFGQQLATGHGAQGGHSPYQVLEARQNGARGWTFSPHQVSNHQPDELCDVKGVTGEYPAVLGVDLGSLEDFRLNIAAYLAKKAADRGMVITVSWHSPNPVTGHSFYLSKDNGNVLHSIRKILPGGDHHANFTHRLDVVAHWLNHLYDSHGKKIPVIFRPFHEMNGNWFWWGTNSRTKNTAHEYILLYRYVVEYLRDQKGVHNVLYAYSPGKLHHNTDYMTYYPGDDYVDVLGMDFYYSTHTTDPDVLTQYMQLVTDFAHSKGKIAAITEIGLSDNGIDTQHTFWTDKVLNVMKAGNFHHKVAYLLTWQNTCSNPGTNCTLFVPYKGHAAEADLLNFYHNGVTVFSRGVPQFYPHIAVVG</sequence>